<dbReference type="SUPFAM" id="SSF54277">
    <property type="entry name" value="CAD &amp; PB1 domains"/>
    <property type="match status" value="1"/>
</dbReference>
<dbReference type="InterPro" id="IPR027296">
    <property type="entry name" value="DFF-C"/>
</dbReference>
<dbReference type="Pfam" id="PF02017">
    <property type="entry name" value="CIDE-N"/>
    <property type="match status" value="1"/>
</dbReference>
<reference evidence="5" key="1">
    <citation type="submission" date="2020-07" db="EMBL/GenBank/DDBJ databases">
        <title>Clarias magur genome sequencing, assembly and annotation.</title>
        <authorList>
            <person name="Kushwaha B."/>
            <person name="Kumar R."/>
            <person name="Das P."/>
            <person name="Joshi C.G."/>
            <person name="Kumar D."/>
            <person name="Nagpure N.S."/>
            <person name="Pandey M."/>
            <person name="Agarwal S."/>
            <person name="Srivastava S."/>
            <person name="Singh M."/>
            <person name="Sahoo L."/>
            <person name="Jayasankar P."/>
            <person name="Meher P.K."/>
            <person name="Koringa P.G."/>
            <person name="Iquebal M.A."/>
            <person name="Das S.P."/>
            <person name="Bit A."/>
            <person name="Patnaik S."/>
            <person name="Patel N."/>
            <person name="Shah T.M."/>
            <person name="Hinsu A."/>
            <person name="Jena J.K."/>
        </authorList>
    </citation>
    <scope>NUCLEOTIDE SEQUENCE</scope>
    <source>
        <strain evidence="5">CIFAMagur01</strain>
        <tissue evidence="5">Testis</tissue>
    </source>
</reference>
<gene>
    <name evidence="5" type="primary">dffa</name>
    <name evidence="5" type="ORF">DAT39_021817</name>
</gene>
<keyword evidence="1 2" id="KW-0053">Apoptosis</keyword>
<evidence type="ECO:0000259" key="4">
    <source>
        <dbReference type="PROSITE" id="PS51135"/>
    </source>
</evidence>
<feature type="compositionally biased region" description="Polar residues" evidence="3">
    <location>
        <begin position="287"/>
        <end position="301"/>
    </location>
</feature>
<name>A0A8J4WZX8_CLAMG</name>
<dbReference type="OrthoDB" id="6475906at2759"/>
<feature type="domain" description="CIDE-N" evidence="4">
    <location>
        <begin position="3"/>
        <end position="81"/>
    </location>
</feature>
<comment type="caution">
    <text evidence="5">The sequence shown here is derived from an EMBL/GenBank/DDBJ whole genome shotgun (WGS) entry which is preliminary data.</text>
</comment>
<dbReference type="Gene3D" id="3.10.20.10">
    <property type="match status" value="1"/>
</dbReference>
<feature type="region of interest" description="Disordered" evidence="3">
    <location>
        <begin position="287"/>
        <end position="316"/>
    </location>
</feature>
<dbReference type="PANTHER" id="PTHR12306:SF16">
    <property type="entry name" value="DNAATION FACTOR SUBUNIT ALPHA"/>
    <property type="match status" value="1"/>
</dbReference>
<dbReference type="FunFam" id="1.10.1490.10:FF:000001">
    <property type="entry name" value="DNA fragmentation factor subunit alpha"/>
    <property type="match status" value="1"/>
</dbReference>
<dbReference type="SUPFAM" id="SSF81783">
    <property type="entry name" value="C-terminal domain of DFF45/ICAD (DFF-C domain)"/>
    <property type="match status" value="1"/>
</dbReference>
<dbReference type="GO" id="GO:0042981">
    <property type="term" value="P:regulation of apoptotic process"/>
    <property type="evidence" value="ECO:0007669"/>
    <property type="project" value="TreeGrafter"/>
</dbReference>
<evidence type="ECO:0000256" key="2">
    <source>
        <dbReference type="PROSITE-ProRule" id="PRU00447"/>
    </source>
</evidence>
<dbReference type="SMART" id="SM00266">
    <property type="entry name" value="CAD"/>
    <property type="match status" value="1"/>
</dbReference>
<evidence type="ECO:0000256" key="3">
    <source>
        <dbReference type="SAM" id="MobiDB-lite"/>
    </source>
</evidence>
<dbReference type="AlphaFoldDB" id="A0A8J4WZX8"/>
<dbReference type="InterPro" id="IPR003508">
    <property type="entry name" value="CIDE-N_dom"/>
</dbReference>
<organism evidence="5 6">
    <name type="scientific">Clarias magur</name>
    <name type="common">Asian catfish</name>
    <name type="synonym">Macropteronotus magur</name>
    <dbReference type="NCBI Taxonomy" id="1594786"/>
    <lineage>
        <taxon>Eukaryota</taxon>
        <taxon>Metazoa</taxon>
        <taxon>Chordata</taxon>
        <taxon>Craniata</taxon>
        <taxon>Vertebrata</taxon>
        <taxon>Euteleostomi</taxon>
        <taxon>Actinopterygii</taxon>
        <taxon>Neopterygii</taxon>
        <taxon>Teleostei</taxon>
        <taxon>Ostariophysi</taxon>
        <taxon>Siluriformes</taxon>
        <taxon>Clariidae</taxon>
        <taxon>Clarias</taxon>
    </lineage>
</organism>
<accession>A0A8J4WZX8</accession>
<evidence type="ECO:0000313" key="6">
    <source>
        <dbReference type="Proteomes" id="UP000727407"/>
    </source>
</evidence>
<dbReference type="PROSITE" id="PS51135">
    <property type="entry name" value="CIDE_N"/>
    <property type="match status" value="1"/>
</dbReference>
<keyword evidence="6" id="KW-1185">Reference proteome</keyword>
<dbReference type="Pfam" id="PF09033">
    <property type="entry name" value="DFF-C"/>
    <property type="match status" value="1"/>
</dbReference>
<dbReference type="Proteomes" id="UP000727407">
    <property type="component" value="Unassembled WGS sequence"/>
</dbReference>
<dbReference type="GO" id="GO:0006915">
    <property type="term" value="P:apoptotic process"/>
    <property type="evidence" value="ECO:0007669"/>
    <property type="project" value="UniProtKB-UniRule"/>
</dbReference>
<evidence type="ECO:0000313" key="5">
    <source>
        <dbReference type="EMBL" id="KAF5888463.1"/>
    </source>
</evidence>
<dbReference type="Gene3D" id="1.10.1490.10">
    <property type="entry name" value="C-terminal domain of DFF45/ICAD (DFF-C domain)"/>
    <property type="match status" value="2"/>
</dbReference>
<proteinExistence type="predicted"/>
<sequence>MSEPMPCKVCNQSRQKNYGVMAASLSQLKVKGREALGYSADKSVSVVLDDDGTIVEDNSYFLCLPPNTKFMLLQDKEMWKPAKRYDGGTAWLTQSFDVGFDAVDSTHGGVEPWRGLAEQLRRDIASIILMSETDLQSLVSVPCPILASALTFSEKKTQDLQDTVQRVLDRREEERQSKELLQLYLKVVEKERSQDLQQGDSSLDEADGIEVNSPVGFNARMMVVLKGKTSPETRLSNKELQMLLKQGVDTMMGELGWDRNRTTVLLQACEGELSKRLQQVQAIQSLRAHSQNSNPAPATQPQKEETTPTLKQHRSPHHRCLILPKANKSTSCHLPPTSNKACTQYHTHSFVIMS</sequence>
<dbReference type="PANTHER" id="PTHR12306">
    <property type="entry name" value="CELL DEATH ACTIVATOR CIDE"/>
    <property type="match status" value="1"/>
</dbReference>
<dbReference type="EMBL" id="QNUK01000981">
    <property type="protein sequence ID" value="KAF5888463.1"/>
    <property type="molecule type" value="Genomic_DNA"/>
</dbReference>
<protein>
    <submittedName>
        <fullName evidence="5">DNAation factor subunit alpha</fullName>
    </submittedName>
</protein>
<evidence type="ECO:0000256" key="1">
    <source>
        <dbReference type="ARBA" id="ARBA00022703"/>
    </source>
</evidence>
<dbReference type="InterPro" id="IPR015121">
    <property type="entry name" value="DNA_fragmentation_mid_dom"/>
</dbReference>